<name>A0A2R4M2H5_9RHOB</name>
<dbReference type="Proteomes" id="UP000241447">
    <property type="component" value="Chromosome"/>
</dbReference>
<dbReference type="AlphaFoldDB" id="A0A2R4M2H5"/>
<gene>
    <name evidence="2" type="ORF">DA792_10210</name>
</gene>
<keyword evidence="1" id="KW-0812">Transmembrane</keyword>
<organism evidence="2 3">
    <name type="scientific">Celeribacter baekdonensis</name>
    <dbReference type="NCBI Taxonomy" id="875171"/>
    <lineage>
        <taxon>Bacteria</taxon>
        <taxon>Pseudomonadati</taxon>
        <taxon>Pseudomonadota</taxon>
        <taxon>Alphaproteobacteria</taxon>
        <taxon>Rhodobacterales</taxon>
        <taxon>Roseobacteraceae</taxon>
        <taxon>Celeribacter</taxon>
    </lineage>
</organism>
<feature type="transmembrane region" description="Helical" evidence="1">
    <location>
        <begin position="258"/>
        <end position="277"/>
    </location>
</feature>
<dbReference type="EMBL" id="CP028475">
    <property type="protein sequence ID" value="AVW91410.1"/>
    <property type="molecule type" value="Genomic_DNA"/>
</dbReference>
<evidence type="ECO:0000313" key="3">
    <source>
        <dbReference type="Proteomes" id="UP000241447"/>
    </source>
</evidence>
<reference evidence="2 3" key="1">
    <citation type="submission" date="2018-03" db="EMBL/GenBank/DDBJ databases">
        <title>The Complete Genome of Celeribacter baekdonensis strain LH4, a Thiosulfate-Oxidizing Alphaproteobacterium Isolated from Gulf of Mexico Continental Slope Sediments.</title>
        <authorList>
            <person name="Flood B.E."/>
            <person name="Bailey J.V."/>
            <person name="Leprich D."/>
        </authorList>
    </citation>
    <scope>NUCLEOTIDE SEQUENCE [LARGE SCALE GENOMIC DNA]</scope>
    <source>
        <strain evidence="2 3">LH4</strain>
    </source>
</reference>
<dbReference type="KEGG" id="cbak:DA792_10210"/>
<protein>
    <submittedName>
        <fullName evidence="2">Uncharacterized protein</fullName>
    </submittedName>
</protein>
<accession>A0A2R4M2H5</accession>
<feature type="transmembrane region" description="Helical" evidence="1">
    <location>
        <begin position="161"/>
        <end position="182"/>
    </location>
</feature>
<keyword evidence="1" id="KW-0472">Membrane</keyword>
<proteinExistence type="predicted"/>
<keyword evidence="1" id="KW-1133">Transmembrane helix</keyword>
<sequence>MKTSNKILAISLKSSLSDWKSLIGSVTAAISGVQIVIWVCNAETREVLAAFLKSYDVVIGDPIHYALNFLASFLGFSLTDLQSNLVTIYLLFAAIHFKASSSGRLTREWSLYLGNMYLPYLGFMPLEKPPFTRIDVHKHTRFPRLIHRLCRSKGNAKKIASLPRILGLFYAAIGQLIYRFILEVVLSLRWNAKMLFYVGESIFRNLILFPLNVRSHYREPLAVVSNFEGLGIGGIEIYDYKEFEACGGKIISNYRVSFLVNFLTFLVTLFILVVFGIELP</sequence>
<evidence type="ECO:0000256" key="1">
    <source>
        <dbReference type="SAM" id="Phobius"/>
    </source>
</evidence>
<dbReference type="RefSeq" id="WP_107719855.1">
    <property type="nucleotide sequence ID" value="NZ_CP028475.1"/>
</dbReference>
<evidence type="ECO:0000313" key="2">
    <source>
        <dbReference type="EMBL" id="AVW91410.1"/>
    </source>
</evidence>